<dbReference type="Proteomes" id="UP001516400">
    <property type="component" value="Unassembled WGS sequence"/>
</dbReference>
<feature type="chain" id="PRO_5044888881" evidence="1">
    <location>
        <begin position="17"/>
        <end position="111"/>
    </location>
</feature>
<dbReference type="EMBL" id="JABFTP020000185">
    <property type="protein sequence ID" value="KAL3286246.1"/>
    <property type="molecule type" value="Genomic_DNA"/>
</dbReference>
<organism evidence="2 3">
    <name type="scientific">Cryptolaemus montrouzieri</name>
    <dbReference type="NCBI Taxonomy" id="559131"/>
    <lineage>
        <taxon>Eukaryota</taxon>
        <taxon>Metazoa</taxon>
        <taxon>Ecdysozoa</taxon>
        <taxon>Arthropoda</taxon>
        <taxon>Hexapoda</taxon>
        <taxon>Insecta</taxon>
        <taxon>Pterygota</taxon>
        <taxon>Neoptera</taxon>
        <taxon>Endopterygota</taxon>
        <taxon>Coleoptera</taxon>
        <taxon>Polyphaga</taxon>
        <taxon>Cucujiformia</taxon>
        <taxon>Coccinelloidea</taxon>
        <taxon>Coccinellidae</taxon>
        <taxon>Scymninae</taxon>
        <taxon>Scymnini</taxon>
        <taxon>Cryptolaemus</taxon>
    </lineage>
</organism>
<feature type="signal peptide" evidence="1">
    <location>
        <begin position="1"/>
        <end position="16"/>
    </location>
</feature>
<evidence type="ECO:0000313" key="3">
    <source>
        <dbReference type="Proteomes" id="UP001516400"/>
    </source>
</evidence>
<proteinExistence type="predicted"/>
<reference evidence="2 3" key="1">
    <citation type="journal article" date="2021" name="BMC Biol.">
        <title>Horizontally acquired antibacterial genes associated with adaptive radiation of ladybird beetles.</title>
        <authorList>
            <person name="Li H.S."/>
            <person name="Tang X.F."/>
            <person name="Huang Y.H."/>
            <person name="Xu Z.Y."/>
            <person name="Chen M.L."/>
            <person name="Du X.Y."/>
            <person name="Qiu B.Y."/>
            <person name="Chen P.T."/>
            <person name="Zhang W."/>
            <person name="Slipinski A."/>
            <person name="Escalona H.E."/>
            <person name="Waterhouse R.M."/>
            <person name="Zwick A."/>
            <person name="Pang H."/>
        </authorList>
    </citation>
    <scope>NUCLEOTIDE SEQUENCE [LARGE SCALE GENOMIC DNA]</scope>
    <source>
        <strain evidence="2">SYSU2018</strain>
    </source>
</reference>
<evidence type="ECO:0000256" key="1">
    <source>
        <dbReference type="SAM" id="SignalP"/>
    </source>
</evidence>
<name>A0ABD2P5Q0_9CUCU</name>
<keyword evidence="1" id="KW-0732">Signal</keyword>
<gene>
    <name evidence="2" type="ORF">HHI36_000756</name>
</gene>
<comment type="caution">
    <text evidence="2">The sequence shown here is derived from an EMBL/GenBank/DDBJ whole genome shotgun (WGS) entry which is preliminary data.</text>
</comment>
<protein>
    <submittedName>
        <fullName evidence="2">Uncharacterized protein</fullName>
    </submittedName>
</protein>
<sequence>MKVQLLLISILFFVASFPEYYCIKCMRCFAQDVKSTCRLGTSEETCEGKMCYSYMYDLEYYGNYRQTYFRGCTPGHNECGASGVENCTLCADRDFCNGVEMPTRGARSDDY</sequence>
<dbReference type="AlphaFoldDB" id="A0ABD2P5Q0"/>
<keyword evidence="3" id="KW-1185">Reference proteome</keyword>
<accession>A0ABD2P5Q0</accession>
<evidence type="ECO:0000313" key="2">
    <source>
        <dbReference type="EMBL" id="KAL3286246.1"/>
    </source>
</evidence>